<keyword evidence="2" id="KW-1185">Reference proteome</keyword>
<sequence>MITRAIRPLCSSCRIRFDHTSTFIGTRWSGFAALQRRSTVPTQVPQDESLHYSERQLKSIYNDLFSSLPSAAQPTWDEPKEDSAQTLQTLQERFGLRDSSHRTIINHMQVATELAPGIDLQLGLVLDTEWEHIIIGAVCNTMPV</sequence>
<dbReference type="EMBL" id="AFRT01002063">
    <property type="protein sequence ID" value="ELU38738.1"/>
    <property type="molecule type" value="Genomic_DNA"/>
</dbReference>
<gene>
    <name evidence="1" type="ORF">AG1IA_07225</name>
</gene>
<accession>L8WPP3</accession>
<dbReference type="AlphaFoldDB" id="L8WPP3"/>
<dbReference type="STRING" id="983506.L8WPP3"/>
<proteinExistence type="predicted"/>
<reference evidence="1 2" key="1">
    <citation type="journal article" date="2013" name="Nat. Commun.">
        <title>The evolution and pathogenic mechanisms of the rice sheath blight pathogen.</title>
        <authorList>
            <person name="Zheng A."/>
            <person name="Lin R."/>
            <person name="Xu L."/>
            <person name="Qin P."/>
            <person name="Tang C."/>
            <person name="Ai P."/>
            <person name="Zhang D."/>
            <person name="Liu Y."/>
            <person name="Sun Z."/>
            <person name="Feng H."/>
            <person name="Wang Y."/>
            <person name="Chen Y."/>
            <person name="Liang X."/>
            <person name="Fu R."/>
            <person name="Li Q."/>
            <person name="Zhang J."/>
            <person name="Yu X."/>
            <person name="Xie Z."/>
            <person name="Ding L."/>
            <person name="Guan P."/>
            <person name="Tang J."/>
            <person name="Liang Y."/>
            <person name="Wang S."/>
            <person name="Deng Q."/>
            <person name="Li S."/>
            <person name="Zhu J."/>
            <person name="Wang L."/>
            <person name="Liu H."/>
            <person name="Li P."/>
        </authorList>
    </citation>
    <scope>NUCLEOTIDE SEQUENCE [LARGE SCALE GENOMIC DNA]</scope>
    <source>
        <strain evidence="2">AG-1 IA</strain>
    </source>
</reference>
<dbReference type="OrthoDB" id="5588846at2759"/>
<dbReference type="Proteomes" id="UP000011668">
    <property type="component" value="Unassembled WGS sequence"/>
</dbReference>
<evidence type="ECO:0000313" key="1">
    <source>
        <dbReference type="EMBL" id="ELU38738.1"/>
    </source>
</evidence>
<dbReference type="HOGENOM" id="CLU_1797766_0_0_1"/>
<organism evidence="1 2">
    <name type="scientific">Thanatephorus cucumeris (strain AG1-IA)</name>
    <name type="common">Rice sheath blight fungus</name>
    <name type="synonym">Rhizoctonia solani</name>
    <dbReference type="NCBI Taxonomy" id="983506"/>
    <lineage>
        <taxon>Eukaryota</taxon>
        <taxon>Fungi</taxon>
        <taxon>Dikarya</taxon>
        <taxon>Basidiomycota</taxon>
        <taxon>Agaricomycotina</taxon>
        <taxon>Agaricomycetes</taxon>
        <taxon>Cantharellales</taxon>
        <taxon>Ceratobasidiaceae</taxon>
        <taxon>Rhizoctonia</taxon>
        <taxon>Rhizoctonia solani AG-1</taxon>
    </lineage>
</organism>
<protein>
    <submittedName>
        <fullName evidence="1">Uncharacterized protein</fullName>
    </submittedName>
</protein>
<name>L8WPP3_THACA</name>
<comment type="caution">
    <text evidence="1">The sequence shown here is derived from an EMBL/GenBank/DDBJ whole genome shotgun (WGS) entry which is preliminary data.</text>
</comment>
<evidence type="ECO:0000313" key="2">
    <source>
        <dbReference type="Proteomes" id="UP000011668"/>
    </source>
</evidence>